<gene>
    <name evidence="3" type="ORF">VNE69_10065</name>
</gene>
<feature type="compositionally biased region" description="Low complexity" evidence="1">
    <location>
        <begin position="339"/>
        <end position="349"/>
    </location>
</feature>
<evidence type="ECO:0000256" key="2">
    <source>
        <dbReference type="SAM" id="Phobius"/>
    </source>
</evidence>
<dbReference type="AlphaFoldDB" id="A0AAX4JFC9"/>
<keyword evidence="2" id="KW-0812">Transmembrane</keyword>
<dbReference type="GeneID" id="90542547"/>
<feature type="region of interest" description="Disordered" evidence="1">
    <location>
        <begin position="331"/>
        <end position="352"/>
    </location>
</feature>
<dbReference type="Proteomes" id="UP001334084">
    <property type="component" value="Chromosome 10"/>
</dbReference>
<keyword evidence="2" id="KW-1133">Transmembrane helix</keyword>
<name>A0AAX4JFC9_9MICR</name>
<keyword evidence="4" id="KW-1185">Reference proteome</keyword>
<evidence type="ECO:0000256" key="1">
    <source>
        <dbReference type="SAM" id="MobiDB-lite"/>
    </source>
</evidence>
<evidence type="ECO:0000313" key="4">
    <source>
        <dbReference type="Proteomes" id="UP001334084"/>
    </source>
</evidence>
<feature type="region of interest" description="Disordered" evidence="1">
    <location>
        <begin position="402"/>
        <end position="428"/>
    </location>
</feature>
<protein>
    <submittedName>
        <fullName evidence="3">Uncharacterized protein</fullName>
    </submittedName>
</protein>
<proteinExistence type="predicted"/>
<dbReference type="RefSeq" id="XP_065330859.1">
    <property type="nucleotide sequence ID" value="XM_065474787.1"/>
</dbReference>
<dbReference type="EMBL" id="CP142735">
    <property type="protein sequence ID" value="WUR04714.1"/>
    <property type="molecule type" value="Genomic_DNA"/>
</dbReference>
<organism evidence="3 4">
    <name type="scientific">Vairimorpha necatrix</name>
    <dbReference type="NCBI Taxonomy" id="6039"/>
    <lineage>
        <taxon>Eukaryota</taxon>
        <taxon>Fungi</taxon>
        <taxon>Fungi incertae sedis</taxon>
        <taxon>Microsporidia</taxon>
        <taxon>Nosematidae</taxon>
        <taxon>Vairimorpha</taxon>
    </lineage>
</organism>
<evidence type="ECO:0000313" key="3">
    <source>
        <dbReference type="EMBL" id="WUR04714.1"/>
    </source>
</evidence>
<feature type="transmembrane region" description="Helical" evidence="2">
    <location>
        <begin position="452"/>
        <end position="471"/>
    </location>
</feature>
<reference evidence="3" key="1">
    <citation type="journal article" date="2024" name="BMC Genomics">
        <title>Functional annotation of a divergent genome using sequence and structure-based similarity.</title>
        <authorList>
            <person name="Svedberg D."/>
            <person name="Winiger R.R."/>
            <person name="Berg A."/>
            <person name="Sharma H."/>
            <person name="Tellgren-Roth C."/>
            <person name="Debrunner-Vossbrinck B.A."/>
            <person name="Vossbrinck C.R."/>
            <person name="Barandun J."/>
        </authorList>
    </citation>
    <scope>NUCLEOTIDE SEQUENCE</scope>
    <source>
        <strain evidence="3">Illinois isolate</strain>
    </source>
</reference>
<dbReference type="KEGG" id="vnx:VNE69_10065"/>
<keyword evidence="2" id="KW-0472">Membrane</keyword>
<sequence length="474" mass="53922">MIKKYILCFLSFSKSTKEDHKESAPNLDTDSSINIENLDMIIINDSMADPLQKSYSLNDISNNTDMELSLFDRSLSFSEFSECPSLYINSNNESEQLYGKLSTDHKYNSKAQDDSKTKIKDCKDAFVDNFNANLIVNENSTLKKMCQDDPINESNDTSSASEHENSNLNEFRNAYIHDTDFYSIVSDDQNPESELTFCKVSLDLWEYQDNSKIESESSHNENFLINKNSTLAEEVHEDPNAKTFKKLKEFEQEKYNTDKSRDSFLYVEDNFLSKFDQLNHNQNVLSDIYTKKSTENLSVDRRAGETGYALNNKNEQHTIKNEFDENLMKKTSEEDQEVSINSSNSNSANDPLLTSEVSIRTEYGFDVDSSSSLSDTTSYSPDAGEFGIVLCTNTNGECPLSENNPVASASKDPINLKRDSGSNAELPSYNKADDDTCEYKPDDLKKIFTNPMFFWGCMAVANSLFLTWKFFKNK</sequence>
<accession>A0AAX4JFC9</accession>